<dbReference type="GO" id="GO:0005789">
    <property type="term" value="C:endoplasmic reticulum membrane"/>
    <property type="evidence" value="ECO:0007669"/>
    <property type="project" value="UniProtKB-SubCell"/>
</dbReference>
<dbReference type="GO" id="GO:0030545">
    <property type="term" value="F:signaling receptor regulator activity"/>
    <property type="evidence" value="ECO:0007669"/>
    <property type="project" value="TreeGrafter"/>
</dbReference>
<evidence type="ECO:0000256" key="1">
    <source>
        <dbReference type="ARBA" id="ARBA00004162"/>
    </source>
</evidence>
<evidence type="ECO:0000256" key="5">
    <source>
        <dbReference type="ARBA" id="ARBA00022692"/>
    </source>
</evidence>
<dbReference type="InterPro" id="IPR028111">
    <property type="entry name" value="MRAP"/>
</dbReference>
<evidence type="ECO:0000256" key="2">
    <source>
        <dbReference type="ARBA" id="ARBA00004389"/>
    </source>
</evidence>
<reference evidence="9 10" key="1">
    <citation type="journal article" date="2019" name="Mol. Ecol. Resour.">
        <title>Improving Illumina assemblies with Hi-C and long reads: an example with the North African dromedary.</title>
        <authorList>
            <person name="Elbers J.P."/>
            <person name="Rogers M.F."/>
            <person name="Perelman P.L."/>
            <person name="Proskuryakova A.A."/>
            <person name="Serdyukova N.A."/>
            <person name="Johnson W.E."/>
            <person name="Horin P."/>
            <person name="Corander J."/>
            <person name="Murphy D."/>
            <person name="Burger P.A."/>
        </authorList>
    </citation>
    <scope>NUCLEOTIDE SEQUENCE [LARGE SCALE GENOMIC DNA]</scope>
    <source>
        <strain evidence="9">Drom800</strain>
        <tissue evidence="9">Blood</tissue>
    </source>
</reference>
<organism evidence="9 10">
    <name type="scientific">Camelus dromedarius</name>
    <name type="common">Dromedary</name>
    <name type="synonym">Arabian camel</name>
    <dbReference type="NCBI Taxonomy" id="9838"/>
    <lineage>
        <taxon>Eukaryota</taxon>
        <taxon>Metazoa</taxon>
        <taxon>Chordata</taxon>
        <taxon>Craniata</taxon>
        <taxon>Vertebrata</taxon>
        <taxon>Euteleostomi</taxon>
        <taxon>Mammalia</taxon>
        <taxon>Eutheria</taxon>
        <taxon>Laurasiatheria</taxon>
        <taxon>Artiodactyla</taxon>
        <taxon>Tylopoda</taxon>
        <taxon>Camelidae</taxon>
        <taxon>Camelus</taxon>
    </lineage>
</organism>
<keyword evidence="5" id="KW-0812">Transmembrane</keyword>
<evidence type="ECO:0000256" key="3">
    <source>
        <dbReference type="ARBA" id="ARBA00010063"/>
    </source>
</evidence>
<name>A0A5N4BXD1_CAMDR</name>
<protein>
    <submittedName>
        <fullName evidence="9">Melanocortin-2 receptor accessory protein 2</fullName>
    </submittedName>
</protein>
<dbReference type="GO" id="GO:0031783">
    <property type="term" value="F:type 5 melanocortin receptor binding"/>
    <property type="evidence" value="ECO:0007669"/>
    <property type="project" value="TreeGrafter"/>
</dbReference>
<dbReference type="PANTHER" id="PTHR28675">
    <property type="entry name" value="MELANOCORTIN-2 RECEPTOR ACCESSORY PROTEIN 2"/>
    <property type="match status" value="1"/>
</dbReference>
<proteinExistence type="inferred from homology"/>
<dbReference type="GO" id="GO:0072659">
    <property type="term" value="P:protein localization to plasma membrane"/>
    <property type="evidence" value="ECO:0007669"/>
    <property type="project" value="TreeGrafter"/>
</dbReference>
<evidence type="ECO:0000313" key="10">
    <source>
        <dbReference type="Proteomes" id="UP000299084"/>
    </source>
</evidence>
<evidence type="ECO:0000313" key="9">
    <source>
        <dbReference type="EMBL" id="KAB1251259.1"/>
    </source>
</evidence>
<gene>
    <name evidence="9" type="ORF">Cadr_000031132</name>
</gene>
<dbReference type="GO" id="GO:0070996">
    <property type="term" value="F:type 1 melanocortin receptor binding"/>
    <property type="evidence" value="ECO:0007669"/>
    <property type="project" value="TreeGrafter"/>
</dbReference>
<dbReference type="GO" id="GO:0031781">
    <property type="term" value="F:type 3 melanocortin receptor binding"/>
    <property type="evidence" value="ECO:0007669"/>
    <property type="project" value="TreeGrafter"/>
</dbReference>
<evidence type="ECO:0000256" key="8">
    <source>
        <dbReference type="ARBA" id="ARBA00023136"/>
    </source>
</evidence>
<keyword evidence="6" id="KW-0256">Endoplasmic reticulum</keyword>
<dbReference type="Proteomes" id="UP000299084">
    <property type="component" value="Unassembled WGS sequence"/>
</dbReference>
<evidence type="ECO:0000256" key="7">
    <source>
        <dbReference type="ARBA" id="ARBA00022989"/>
    </source>
</evidence>
<dbReference type="GO" id="GO:0031780">
    <property type="term" value="F:corticotropin hormone receptor binding"/>
    <property type="evidence" value="ECO:0007669"/>
    <property type="project" value="TreeGrafter"/>
</dbReference>
<dbReference type="EMBL" id="JWIN03000087">
    <property type="protein sequence ID" value="KAB1251259.1"/>
    <property type="molecule type" value="Genomic_DNA"/>
</dbReference>
<evidence type="ECO:0000256" key="6">
    <source>
        <dbReference type="ARBA" id="ARBA00022824"/>
    </source>
</evidence>
<dbReference type="GO" id="GO:0031782">
    <property type="term" value="F:type 4 melanocortin receptor binding"/>
    <property type="evidence" value="ECO:0007669"/>
    <property type="project" value="TreeGrafter"/>
</dbReference>
<dbReference type="GO" id="GO:0106070">
    <property type="term" value="P:regulation of adenylate cyclase-activating G protein-coupled receptor signaling pathway"/>
    <property type="evidence" value="ECO:0007669"/>
    <property type="project" value="TreeGrafter"/>
</dbReference>
<keyword evidence="8" id="KW-0472">Membrane</keyword>
<dbReference type="GO" id="GO:0005886">
    <property type="term" value="C:plasma membrane"/>
    <property type="evidence" value="ECO:0007669"/>
    <property type="project" value="UniProtKB-SubCell"/>
</dbReference>
<accession>A0A5N4BXD1</accession>
<sequence length="164" mass="18435">MAVLNLSVFSDLGSSENTDYRSLPLEMLSFCTPEFCILRSTLTNSDEDDLSVPLRNTGVRCTNIEDSQGVMSLFHCYVNEVDHLDKAKAAIPTMALDRDVRLQEAIRCSIWPEDDPNRLMKCDIPNFINTDQNSSFGEDDLLILEPPIVLENKPVAQTSHKDLN</sequence>
<comment type="caution">
    <text evidence="9">The sequence shown here is derived from an EMBL/GenBank/DDBJ whole genome shotgun (WGS) entry which is preliminary data.</text>
</comment>
<keyword evidence="4" id="KW-1003">Cell membrane</keyword>
<comment type="similarity">
    <text evidence="3">Belongs to the MRAP family.</text>
</comment>
<dbReference type="AlphaFoldDB" id="A0A5N4BXD1"/>
<keyword evidence="7" id="KW-1133">Transmembrane helix</keyword>
<keyword evidence="10" id="KW-1185">Reference proteome</keyword>
<keyword evidence="9" id="KW-0675">Receptor</keyword>
<dbReference type="PANTHER" id="PTHR28675:SF1">
    <property type="entry name" value="MELANOCORTIN-2 RECEPTOR ACCESSORY PROTEIN 2"/>
    <property type="match status" value="1"/>
</dbReference>
<comment type="subcellular location">
    <subcellularLocation>
        <location evidence="1">Cell membrane</location>
        <topology evidence="1">Single-pass membrane protein</topology>
    </subcellularLocation>
    <subcellularLocation>
        <location evidence="2">Endoplasmic reticulum membrane</location>
        <topology evidence="2">Single-pass membrane protein</topology>
    </subcellularLocation>
</comment>
<evidence type="ECO:0000256" key="4">
    <source>
        <dbReference type="ARBA" id="ARBA00022475"/>
    </source>
</evidence>